<reference evidence="1" key="1">
    <citation type="submission" date="2019-08" db="EMBL/GenBank/DDBJ databases">
        <authorList>
            <person name="Kucharzyk K."/>
            <person name="Murdoch R.W."/>
            <person name="Higgins S."/>
            <person name="Loffler F."/>
        </authorList>
    </citation>
    <scope>NUCLEOTIDE SEQUENCE</scope>
</reference>
<proteinExistence type="predicted"/>
<comment type="caution">
    <text evidence="1">The sequence shown here is derived from an EMBL/GenBank/DDBJ whole genome shotgun (WGS) entry which is preliminary data.</text>
</comment>
<organism evidence="1">
    <name type="scientific">bioreactor metagenome</name>
    <dbReference type="NCBI Taxonomy" id="1076179"/>
    <lineage>
        <taxon>unclassified sequences</taxon>
        <taxon>metagenomes</taxon>
        <taxon>ecological metagenomes</taxon>
    </lineage>
</organism>
<sequence>MLARGIVDEKPFAKRSRAGVDYDNLALGILCHEFFRGRKRALHRAGEFGRKTDVEDVFAGFEYRLKRLEEGEAVDLCGGDGNAGTHLFKECFNMHVRVAGDIEILFLLHGETHREYGDVQLLGKACRKVAGCVGKNAITHAMPRFRALASTQF</sequence>
<protein>
    <submittedName>
        <fullName evidence="1">Uncharacterized protein</fullName>
    </submittedName>
</protein>
<name>A0A645DEU2_9ZZZZ</name>
<dbReference type="AlphaFoldDB" id="A0A645DEU2"/>
<gene>
    <name evidence="1" type="ORF">SDC9_134887</name>
</gene>
<dbReference type="EMBL" id="VSSQ01035543">
    <property type="protein sequence ID" value="MPM87787.1"/>
    <property type="molecule type" value="Genomic_DNA"/>
</dbReference>
<evidence type="ECO:0000313" key="1">
    <source>
        <dbReference type="EMBL" id="MPM87787.1"/>
    </source>
</evidence>
<accession>A0A645DEU2</accession>